<keyword evidence="4" id="KW-1185">Reference proteome</keyword>
<name>A0A2J6RJE4_HYAVF</name>
<dbReference type="OrthoDB" id="47007at2759"/>
<dbReference type="SUPFAM" id="SSF51735">
    <property type="entry name" value="NAD(P)-binding Rossmann-fold domains"/>
    <property type="match status" value="1"/>
</dbReference>
<dbReference type="STRING" id="1149755.A0A2J6RJE4"/>
<dbReference type="EMBL" id="KZ613947">
    <property type="protein sequence ID" value="PMD38645.1"/>
    <property type="molecule type" value="Genomic_DNA"/>
</dbReference>
<proteinExistence type="predicted"/>
<dbReference type="Pfam" id="PF00106">
    <property type="entry name" value="adh_short"/>
    <property type="match status" value="1"/>
</dbReference>
<reference evidence="3 4" key="1">
    <citation type="submission" date="2016-04" db="EMBL/GenBank/DDBJ databases">
        <title>A degradative enzymes factory behind the ericoid mycorrhizal symbiosis.</title>
        <authorList>
            <consortium name="DOE Joint Genome Institute"/>
            <person name="Martino E."/>
            <person name="Morin E."/>
            <person name="Grelet G."/>
            <person name="Kuo A."/>
            <person name="Kohler A."/>
            <person name="Daghino S."/>
            <person name="Barry K."/>
            <person name="Choi C."/>
            <person name="Cichocki N."/>
            <person name="Clum A."/>
            <person name="Copeland A."/>
            <person name="Hainaut M."/>
            <person name="Haridas S."/>
            <person name="Labutti K."/>
            <person name="Lindquist E."/>
            <person name="Lipzen A."/>
            <person name="Khouja H.-R."/>
            <person name="Murat C."/>
            <person name="Ohm R."/>
            <person name="Olson A."/>
            <person name="Spatafora J."/>
            <person name="Veneault-Fourrey C."/>
            <person name="Henrissat B."/>
            <person name="Grigoriev I."/>
            <person name="Martin F."/>
            <person name="Perotto S."/>
        </authorList>
    </citation>
    <scope>NUCLEOTIDE SEQUENCE [LARGE SCALE GENOMIC DNA]</scope>
    <source>
        <strain evidence="3 4">F</strain>
    </source>
</reference>
<dbReference type="GO" id="GO:0016491">
    <property type="term" value="F:oxidoreductase activity"/>
    <property type="evidence" value="ECO:0007669"/>
    <property type="project" value="UniProtKB-KW"/>
</dbReference>
<gene>
    <name evidence="3" type="ORF">L207DRAFT_461121</name>
</gene>
<dbReference type="PANTHER" id="PTHR43086">
    <property type="entry name" value="VERY-LONG-CHAIN 3-OXOOACYL-COA REDUCTASE"/>
    <property type="match status" value="1"/>
</dbReference>
<dbReference type="Proteomes" id="UP000235786">
    <property type="component" value="Unassembled WGS sequence"/>
</dbReference>
<keyword evidence="1" id="KW-0521">NADP</keyword>
<keyword evidence="2" id="KW-0560">Oxidoreductase</keyword>
<evidence type="ECO:0000313" key="4">
    <source>
        <dbReference type="Proteomes" id="UP000235786"/>
    </source>
</evidence>
<dbReference type="Gene3D" id="3.40.50.720">
    <property type="entry name" value="NAD(P)-binding Rossmann-like Domain"/>
    <property type="match status" value="1"/>
</dbReference>
<dbReference type="PANTHER" id="PTHR43086:SF2">
    <property type="entry name" value="HYDROXYSTEROID DEHYDROGENASE-LIKE PROTEIN 1"/>
    <property type="match status" value="1"/>
</dbReference>
<dbReference type="PIRSF" id="PIRSF000126">
    <property type="entry name" value="11-beta-HSD1"/>
    <property type="match status" value="1"/>
</dbReference>
<dbReference type="PRINTS" id="PR00081">
    <property type="entry name" value="GDHRDH"/>
</dbReference>
<protein>
    <submittedName>
        <fullName evidence="3">NAD(P)-binding protein</fullName>
    </submittedName>
</protein>
<evidence type="ECO:0000256" key="1">
    <source>
        <dbReference type="ARBA" id="ARBA00022857"/>
    </source>
</evidence>
<dbReference type="AlphaFoldDB" id="A0A2J6RJE4"/>
<sequence length="279" mass="30601">MKSLSKYAHSERPPWALVTGASDGIGLGFVQELSSHGFNIILHGRNQSKLQTTITTLKSQYPSREYRTFIHDAEQELTAEILSNLLTSLQDIHLTILINNVGGAGSVTPAWQTFLARSPQDVDKYINLNLRFPTQLTRALLPQLTENQPSFILNLSSFAALYPAPYISVYAGSKAFNLAWGASLKAEMRAEGIDIDVLGIVIAKSQSAVVKAETSFWVPSAREMARKALGEVGCGRKWVTPVWGHAVQQWVLNCLPEGILERVVIGAAKGEKGRSEKVE</sequence>
<dbReference type="InterPro" id="IPR002347">
    <property type="entry name" value="SDR_fam"/>
</dbReference>
<dbReference type="InterPro" id="IPR036291">
    <property type="entry name" value="NAD(P)-bd_dom_sf"/>
</dbReference>
<dbReference type="GO" id="GO:0030497">
    <property type="term" value="P:fatty acid elongation"/>
    <property type="evidence" value="ECO:0007669"/>
    <property type="project" value="TreeGrafter"/>
</dbReference>
<evidence type="ECO:0000256" key="2">
    <source>
        <dbReference type="ARBA" id="ARBA00023002"/>
    </source>
</evidence>
<evidence type="ECO:0000313" key="3">
    <source>
        <dbReference type="EMBL" id="PMD38645.1"/>
    </source>
</evidence>
<dbReference type="GO" id="GO:0005783">
    <property type="term" value="C:endoplasmic reticulum"/>
    <property type="evidence" value="ECO:0007669"/>
    <property type="project" value="TreeGrafter"/>
</dbReference>
<organism evidence="3 4">
    <name type="scientific">Hyaloscypha variabilis (strain UAMH 11265 / GT02V1 / F)</name>
    <name type="common">Meliniomyces variabilis</name>
    <dbReference type="NCBI Taxonomy" id="1149755"/>
    <lineage>
        <taxon>Eukaryota</taxon>
        <taxon>Fungi</taxon>
        <taxon>Dikarya</taxon>
        <taxon>Ascomycota</taxon>
        <taxon>Pezizomycotina</taxon>
        <taxon>Leotiomycetes</taxon>
        <taxon>Helotiales</taxon>
        <taxon>Hyaloscyphaceae</taxon>
        <taxon>Hyaloscypha</taxon>
        <taxon>Hyaloscypha variabilis</taxon>
    </lineage>
</organism>
<accession>A0A2J6RJE4</accession>